<feature type="domain" description="Cytotoxic necrotizing factor Rho-activating" evidence="1">
    <location>
        <begin position="692"/>
        <end position="965"/>
    </location>
</feature>
<dbReference type="InterPro" id="IPR037040">
    <property type="entry name" value="CNF_Rho-act_sf"/>
</dbReference>
<dbReference type="Gene3D" id="2.180.10.10">
    <property type="entry name" value="RHS repeat-associated core"/>
    <property type="match status" value="1"/>
</dbReference>
<accession>A0A6G6SM50</accession>
<dbReference type="Pfam" id="PF05785">
    <property type="entry name" value="CNF1"/>
    <property type="match status" value="1"/>
</dbReference>
<dbReference type="AlphaFoldDB" id="A0A6G6SM50"/>
<organism evidence="2 3">
    <name type="scientific">Proteus vulgaris</name>
    <dbReference type="NCBI Taxonomy" id="585"/>
    <lineage>
        <taxon>Bacteria</taxon>
        <taxon>Pseudomonadati</taxon>
        <taxon>Pseudomonadota</taxon>
        <taxon>Gammaproteobacteria</taxon>
        <taxon>Enterobacterales</taxon>
        <taxon>Morganellaceae</taxon>
        <taxon>Proteus</taxon>
    </lineage>
</organism>
<dbReference type="NCBIfam" id="TIGR03696">
    <property type="entry name" value="Rhs_assc_core"/>
    <property type="match status" value="1"/>
</dbReference>
<dbReference type="RefSeq" id="WP_164526771.1">
    <property type="nucleotide sequence ID" value="NZ_CP047344.1"/>
</dbReference>
<evidence type="ECO:0000313" key="2">
    <source>
        <dbReference type="EMBL" id="QIF95603.1"/>
    </source>
</evidence>
<dbReference type="CDD" id="cd16834">
    <property type="entry name" value="CNF1-like"/>
    <property type="match status" value="1"/>
</dbReference>
<dbReference type="PANTHER" id="PTHR32305">
    <property type="match status" value="1"/>
</dbReference>
<reference evidence="2 3" key="1">
    <citation type="submission" date="2020-01" db="EMBL/GenBank/DDBJ databases">
        <title>The genomic epidemiology of tigecycline resistance gene tet(X) variants in a swine farm in China.</title>
        <authorList>
            <person name="Peng K."/>
            <person name="Li R."/>
        </authorList>
    </citation>
    <scope>NUCLEOTIDE SEQUENCE [LARGE SCALE GENOMIC DNA]</scope>
    <source>
        <strain evidence="2 3">ZN3</strain>
    </source>
</reference>
<dbReference type="SUPFAM" id="SSF64438">
    <property type="entry name" value="CNF1/YfiH-like putative cysteine hydrolases"/>
    <property type="match status" value="1"/>
</dbReference>
<dbReference type="Pfam" id="PF18807">
    <property type="entry name" value="TTc_toxin_rep"/>
    <property type="match status" value="1"/>
</dbReference>
<dbReference type="PANTHER" id="PTHR32305:SF15">
    <property type="entry name" value="PROTEIN RHSA-RELATED"/>
    <property type="match status" value="1"/>
</dbReference>
<dbReference type="InterPro" id="IPR008430">
    <property type="entry name" value="CNF_Rho-act"/>
</dbReference>
<dbReference type="InterPro" id="IPR011324">
    <property type="entry name" value="Cytotoxic_necrot_fac-like_cat"/>
</dbReference>
<gene>
    <name evidence="2" type="ORF">GTH24_17640</name>
</gene>
<protein>
    <submittedName>
        <fullName evidence="2">RHS repeat protein</fullName>
    </submittedName>
</protein>
<evidence type="ECO:0000313" key="3">
    <source>
        <dbReference type="Proteomes" id="UP000503287"/>
    </source>
</evidence>
<evidence type="ECO:0000259" key="1">
    <source>
        <dbReference type="Pfam" id="PF05785"/>
    </source>
</evidence>
<dbReference type="InterPro" id="IPR022385">
    <property type="entry name" value="Rhs_assc_core"/>
</dbReference>
<keyword evidence="3" id="KW-1185">Reference proteome</keyword>
<name>A0A6G6SM50_PROVU</name>
<proteinExistence type="predicted"/>
<dbReference type="InterPro" id="IPR050708">
    <property type="entry name" value="T6SS_VgrG/RHS"/>
</dbReference>
<dbReference type="Proteomes" id="UP000503287">
    <property type="component" value="Chromosome"/>
</dbReference>
<dbReference type="EMBL" id="CP047344">
    <property type="protein sequence ID" value="QIF95603.1"/>
    <property type="molecule type" value="Genomic_DNA"/>
</dbReference>
<sequence>MTIKQLNTRTPTVVVHDNRGSTIREISYCRHPDTINKTDERITRHHYHARGYLEHSIDARLYEAQQSDSTVQSNIQQTVSLGGALSLSQGVDNGNSFNLNDIEGAILQQINAKGTVTIYEYTDPRFERNLDNIKEGKLGENRTRVVQKFKWAQAWDEFITKNQVGKCIEHFDIAGKKTADSFSLLGGVLSETQQLYFGREIDLSSNNDVFKIENSEKYTTQYTYDATGTVLTETDCKGHQRRMIYDIAGFVKQSWLTLKGQSEQIILRSLTYSAAGQKLREEQGNGLVTTYEYEPETQRLLHIKTARLQGHALGAKIMQDLRYEYDPVGNIICLKNDAEATRYWRNQKVVPENRYVYDSLYQLVSATGRESANQQTPAAMQSQLITTLVKDTQSYTNYTRLYAYDRGGNLTQIRHNSSIAQQSFTQDIVVSNKTNRALLKSQCEDPKKVDSYFDESGNLIKLLNGDAIIWDERNHLKATNQVIESGFLYEGETYQYNNTGQRVTKIRGRKAAYGHLEKVTTHYLPNIEIWEVNEDPVAEKYIVAQVNAGTRAGVRALCWEIGSPKGIENNSLRYNYDDGMGNSGLETDGQGQLVSYEEYYPYGGTAIWSSENAVEADYKTIRYSGKEKDSTGMYYYGYRYYQPWIGRWLSADPAGTIDGLNLYRMVRNNPVTLHDPDGRMPNSSFSLLFASDDMKLQKGSITPLRNRGLFVGSNKESSEATLPFAISRFDSVEHNPVLREYSPELLKRGGDLYQSVHIFRGSQVTSQKPGVGTVGTYWGRKTLFDDLTAIYVTNGRSGSVGISIQLDDIQEKKPIVITSGALSGCTMQYAVDKEKFYAVHTGQKPGDDSWKTGIQGVSTTQHSFRALSGKNLSVSGNHNNDLIGTLSEFERSVITYLGKQGTRIDQVQENVAVFDYNNQHKVSRFEPRAGYSYALLARDTGKVNVKVLSEDVTINKNTSKITVLDSMKVRLH</sequence>
<dbReference type="InterPro" id="IPR041508">
    <property type="entry name" value="TcC-like_repeat"/>
</dbReference>
<dbReference type="Gene3D" id="3.60.100.10">
    <property type="entry name" value="Cytotoxic necrotizing factor, Rho-activating domain"/>
    <property type="match status" value="1"/>
</dbReference>